<keyword evidence="3 6" id="KW-0812">Transmembrane</keyword>
<feature type="transmembrane region" description="Helical" evidence="6">
    <location>
        <begin position="399"/>
        <end position="417"/>
    </location>
</feature>
<feature type="domain" description="Copper resistance protein D" evidence="7">
    <location>
        <begin position="234"/>
        <end position="328"/>
    </location>
</feature>
<dbReference type="PANTHER" id="PTHR34820:SF4">
    <property type="entry name" value="INNER MEMBRANE PROTEIN YEBZ"/>
    <property type="match status" value="1"/>
</dbReference>
<evidence type="ECO:0000256" key="5">
    <source>
        <dbReference type="ARBA" id="ARBA00023136"/>
    </source>
</evidence>
<dbReference type="InterPro" id="IPR008457">
    <property type="entry name" value="Cu-R_CopD_dom"/>
</dbReference>
<feature type="transmembrane region" description="Helical" evidence="6">
    <location>
        <begin position="138"/>
        <end position="162"/>
    </location>
</feature>
<feature type="transmembrane region" description="Helical" evidence="6">
    <location>
        <begin position="238"/>
        <end position="259"/>
    </location>
</feature>
<evidence type="ECO:0000259" key="7">
    <source>
        <dbReference type="Pfam" id="PF05425"/>
    </source>
</evidence>
<keyword evidence="5 6" id="KW-0472">Membrane</keyword>
<feature type="transmembrane region" description="Helical" evidence="6">
    <location>
        <begin position="199"/>
        <end position="226"/>
    </location>
</feature>
<protein>
    <submittedName>
        <fullName evidence="8">Copper resistance protein D</fullName>
    </submittedName>
</protein>
<feature type="transmembrane region" description="Helical" evidence="6">
    <location>
        <begin position="271"/>
        <end position="292"/>
    </location>
</feature>
<keyword evidence="9" id="KW-1185">Reference proteome</keyword>
<dbReference type="PANTHER" id="PTHR34820">
    <property type="entry name" value="INNER MEMBRANE PROTEIN YEBZ"/>
    <property type="match status" value="1"/>
</dbReference>
<evidence type="ECO:0000256" key="3">
    <source>
        <dbReference type="ARBA" id="ARBA00022692"/>
    </source>
</evidence>
<keyword evidence="2" id="KW-1003">Cell membrane</keyword>
<sequence length="662" mass="70884">MGGMTVPPAASAPTLRWTVPATTILTALVVAVPAAALSGAAAPLVLGDAGPFVRWGMVLIETVHHLAAALTIGLLVVAAFLVREGRGTDRRRSAARVAALSAVLWAASAAAILVVGFGDLAGIPPSTPGYLSDLMANLWGLELMRLRLIELVLVAAIVPLAAVARTRGALAWSAALALLSLVPLAYGGHASGTDGHETAVTALLLHLGGMTVWVGGLMALGLLLPVVGSALPDTLRRYSTLATWSYVSIALSGLLFALLTADDLGDLTSAYWILIWAKVLLLGALGVFGLVQRRAIIARGADRPWLFAALAAGELAVMGAAVALGTVLSRTPPPVVESAADLDTPVYALTGYPMPPPLAPGRFLDTWQVNWLFLLVALLAVGLYAAGCVRLWRRGDRWPWWRLLVWVLGWAVFAYVTNGAPGVYGRVMFSQHMVMHMALMMAVPIFLVPAQAITLAYRALPSRPDRTLGPRELLTAVVHSRWAAFFANPLVAGIVFFGSLIAFYWTGLFELALTTHTGHVLMVLHFTLAGFAFVWALVGQDPGPERWAPPLRIMVLLGTLAAHAFFGLAIMQGTWLLAPGFFKTIAVPWVPDLLADQQLGGAIAWGVGELPTVVLILMVMVDWMRRDERETRRSDRQAERDDDAELAAYNARLQQLAERSRR</sequence>
<evidence type="ECO:0000256" key="4">
    <source>
        <dbReference type="ARBA" id="ARBA00022989"/>
    </source>
</evidence>
<proteinExistence type="predicted"/>
<dbReference type="InterPro" id="IPR032694">
    <property type="entry name" value="CopC/D"/>
</dbReference>
<feature type="transmembrane region" description="Helical" evidence="6">
    <location>
        <begin position="481"/>
        <end position="505"/>
    </location>
</feature>
<evidence type="ECO:0000256" key="2">
    <source>
        <dbReference type="ARBA" id="ARBA00022475"/>
    </source>
</evidence>
<keyword evidence="4 6" id="KW-1133">Transmembrane helix</keyword>
<gene>
    <name evidence="8" type="ORF">SGUI_2462</name>
</gene>
<evidence type="ECO:0000313" key="8">
    <source>
        <dbReference type="EMBL" id="ANS79858.1"/>
    </source>
</evidence>
<feature type="transmembrane region" description="Helical" evidence="6">
    <location>
        <begin position="94"/>
        <end position="118"/>
    </location>
</feature>
<feature type="transmembrane region" description="Helical" evidence="6">
    <location>
        <begin position="371"/>
        <end position="392"/>
    </location>
</feature>
<feature type="transmembrane region" description="Helical" evidence="6">
    <location>
        <begin position="517"/>
        <end position="539"/>
    </location>
</feature>
<dbReference type="Pfam" id="PF09678">
    <property type="entry name" value="Caa3_CtaG"/>
    <property type="match status" value="1"/>
</dbReference>
<comment type="subcellular location">
    <subcellularLocation>
        <location evidence="1">Cell membrane</location>
        <topology evidence="1">Multi-pass membrane protein</topology>
    </subcellularLocation>
</comment>
<dbReference type="STRING" id="1758689.SGUI_2462"/>
<dbReference type="EMBL" id="CP014989">
    <property type="protein sequence ID" value="ANS79858.1"/>
    <property type="molecule type" value="Genomic_DNA"/>
</dbReference>
<dbReference type="InterPro" id="IPR019108">
    <property type="entry name" value="Caa3_assmbl_CtaG-rel"/>
</dbReference>
<dbReference type="AlphaFoldDB" id="A0A1B1NEI8"/>
<feature type="transmembrane region" description="Helical" evidence="6">
    <location>
        <begin position="304"/>
        <end position="328"/>
    </location>
</feature>
<reference evidence="8 9" key="1">
    <citation type="submission" date="2016-03" db="EMBL/GenBank/DDBJ databases">
        <title>Shallow-sea hydrothermal system.</title>
        <authorList>
            <person name="Tang K."/>
        </authorList>
    </citation>
    <scope>NUCLEOTIDE SEQUENCE [LARGE SCALE GENOMIC DNA]</scope>
    <source>
        <strain evidence="8 9">JLT9</strain>
    </source>
</reference>
<feature type="transmembrane region" description="Helical" evidence="6">
    <location>
        <begin position="602"/>
        <end position="624"/>
    </location>
</feature>
<evidence type="ECO:0000256" key="1">
    <source>
        <dbReference type="ARBA" id="ARBA00004651"/>
    </source>
</evidence>
<feature type="transmembrane region" description="Helical" evidence="6">
    <location>
        <begin position="169"/>
        <end position="187"/>
    </location>
</feature>
<evidence type="ECO:0000313" key="9">
    <source>
        <dbReference type="Proteomes" id="UP000092482"/>
    </source>
</evidence>
<accession>A0A1B1NEI8</accession>
<dbReference type="GO" id="GO:0005886">
    <property type="term" value="C:plasma membrane"/>
    <property type="evidence" value="ECO:0007669"/>
    <property type="project" value="UniProtKB-SubCell"/>
</dbReference>
<feature type="transmembrane region" description="Helical" evidence="6">
    <location>
        <begin position="437"/>
        <end position="460"/>
    </location>
</feature>
<organism evidence="8 9">
    <name type="scientific">Serinicoccus hydrothermalis</name>
    <dbReference type="NCBI Taxonomy" id="1758689"/>
    <lineage>
        <taxon>Bacteria</taxon>
        <taxon>Bacillati</taxon>
        <taxon>Actinomycetota</taxon>
        <taxon>Actinomycetes</taxon>
        <taxon>Micrococcales</taxon>
        <taxon>Ornithinimicrobiaceae</taxon>
        <taxon>Serinicoccus</taxon>
    </lineage>
</organism>
<evidence type="ECO:0000256" key="6">
    <source>
        <dbReference type="SAM" id="Phobius"/>
    </source>
</evidence>
<dbReference type="Pfam" id="PF05425">
    <property type="entry name" value="CopD"/>
    <property type="match status" value="1"/>
</dbReference>
<feature type="transmembrane region" description="Helical" evidence="6">
    <location>
        <begin position="63"/>
        <end position="82"/>
    </location>
</feature>
<dbReference type="GO" id="GO:0006825">
    <property type="term" value="P:copper ion transport"/>
    <property type="evidence" value="ECO:0007669"/>
    <property type="project" value="InterPro"/>
</dbReference>
<dbReference type="Proteomes" id="UP000092482">
    <property type="component" value="Chromosome"/>
</dbReference>
<dbReference type="KEGG" id="serj:SGUI_2462"/>
<name>A0A1B1NEI8_9MICO</name>
<feature type="transmembrane region" description="Helical" evidence="6">
    <location>
        <begin position="551"/>
        <end position="582"/>
    </location>
</feature>